<dbReference type="SUPFAM" id="SSF51126">
    <property type="entry name" value="Pectin lyase-like"/>
    <property type="match status" value="1"/>
</dbReference>
<reference evidence="11" key="1">
    <citation type="journal article" date="2019" name="Gigascience">
        <title>De novo genome assembly of the endangered Acer yangbiense, a plant species with extremely small populations endemic to Yunnan Province, China.</title>
        <authorList>
            <person name="Yang J."/>
            <person name="Wariss H.M."/>
            <person name="Tao L."/>
            <person name="Zhang R."/>
            <person name="Yun Q."/>
            <person name="Hollingsworth P."/>
            <person name="Dao Z."/>
            <person name="Luo G."/>
            <person name="Guo H."/>
            <person name="Ma Y."/>
            <person name="Sun W."/>
        </authorList>
    </citation>
    <scope>NUCLEOTIDE SEQUENCE [LARGE SCALE GENOMIC DNA]</scope>
    <source>
        <strain evidence="11">cv. Malutang</strain>
    </source>
</reference>
<feature type="active site" evidence="8">
    <location>
        <position position="93"/>
    </location>
</feature>
<dbReference type="Proteomes" id="UP000323000">
    <property type="component" value="Chromosome 3"/>
</dbReference>
<evidence type="ECO:0000256" key="8">
    <source>
        <dbReference type="PROSITE-ProRule" id="PRU10052"/>
    </source>
</evidence>
<evidence type="ECO:0000256" key="2">
    <source>
        <dbReference type="ARBA" id="ARBA00008834"/>
    </source>
</evidence>
<comment type="similarity">
    <text evidence="2 9">Belongs to the glycosyl hydrolase 28 family.</text>
</comment>
<dbReference type="GO" id="GO:0071555">
    <property type="term" value="P:cell wall organization"/>
    <property type="evidence" value="ECO:0007669"/>
    <property type="project" value="UniProtKB-KW"/>
</dbReference>
<dbReference type="PROSITE" id="PS00502">
    <property type="entry name" value="POLYGALACTURONASE"/>
    <property type="match status" value="1"/>
</dbReference>
<evidence type="ECO:0000256" key="3">
    <source>
        <dbReference type="ARBA" id="ARBA00022512"/>
    </source>
</evidence>
<dbReference type="EMBL" id="VAHF01000003">
    <property type="protein sequence ID" value="TXG67436.1"/>
    <property type="molecule type" value="Genomic_DNA"/>
</dbReference>
<keyword evidence="11" id="KW-1185">Reference proteome</keyword>
<proteinExistence type="inferred from homology"/>
<evidence type="ECO:0000256" key="5">
    <source>
        <dbReference type="ARBA" id="ARBA00022801"/>
    </source>
</evidence>
<dbReference type="PANTHER" id="PTHR31375">
    <property type="match status" value="1"/>
</dbReference>
<dbReference type="InterPro" id="IPR000743">
    <property type="entry name" value="Glyco_hydro_28"/>
</dbReference>
<dbReference type="Gene3D" id="2.160.20.10">
    <property type="entry name" value="Single-stranded right-handed beta-helix, Pectin lyase-like"/>
    <property type="match status" value="2"/>
</dbReference>
<dbReference type="GO" id="GO:0004650">
    <property type="term" value="F:polygalacturonase activity"/>
    <property type="evidence" value="ECO:0007669"/>
    <property type="project" value="InterPro"/>
</dbReference>
<dbReference type="InterPro" id="IPR011050">
    <property type="entry name" value="Pectin_lyase_fold/virulence"/>
</dbReference>
<dbReference type="OrthoDB" id="187139at2759"/>
<dbReference type="GO" id="GO:0005975">
    <property type="term" value="P:carbohydrate metabolic process"/>
    <property type="evidence" value="ECO:0007669"/>
    <property type="project" value="InterPro"/>
</dbReference>
<evidence type="ECO:0000256" key="4">
    <source>
        <dbReference type="ARBA" id="ARBA00022525"/>
    </source>
</evidence>
<dbReference type="AlphaFoldDB" id="A0A5C7IG56"/>
<comment type="subcellular location">
    <subcellularLocation>
        <location evidence="1">Secreted</location>
        <location evidence="1">Cell wall</location>
    </subcellularLocation>
</comment>
<keyword evidence="6 9" id="KW-0326">Glycosidase</keyword>
<evidence type="ECO:0000313" key="10">
    <source>
        <dbReference type="EMBL" id="TXG67436.1"/>
    </source>
</evidence>
<keyword evidence="5 9" id="KW-0378">Hydrolase</keyword>
<evidence type="ECO:0000313" key="11">
    <source>
        <dbReference type="Proteomes" id="UP000323000"/>
    </source>
</evidence>
<comment type="caution">
    <text evidence="10">The sequence shown here is derived from an EMBL/GenBank/DDBJ whole genome shotgun (WGS) entry which is preliminary data.</text>
</comment>
<gene>
    <name evidence="10" type="ORF">EZV62_008711</name>
</gene>
<keyword evidence="4" id="KW-0964">Secreted</keyword>
<name>A0A5C7IG56_9ROSI</name>
<keyword evidence="3" id="KW-0134">Cell wall</keyword>
<accession>A0A5C7IG56</accession>
<sequence>MFMIPERKFLVGPMVFSGPFKGPINFNLQGDLVAPTDGASLETEPWISFQYIDQLTINGGGSLDGQGTGDDYVSIGPGSRDINVTNVQCGPGHGISIGSLGAGPNEDDVIGVHVTYCNLTNTMYGVRIKTFVEPYQSTVSNIVYDQINPHYVGNPIIIDQQYNPYQKSNEDK</sequence>
<keyword evidence="7" id="KW-0961">Cell wall biogenesis/degradation</keyword>
<organism evidence="10 11">
    <name type="scientific">Acer yangbiense</name>
    <dbReference type="NCBI Taxonomy" id="1000413"/>
    <lineage>
        <taxon>Eukaryota</taxon>
        <taxon>Viridiplantae</taxon>
        <taxon>Streptophyta</taxon>
        <taxon>Embryophyta</taxon>
        <taxon>Tracheophyta</taxon>
        <taxon>Spermatophyta</taxon>
        <taxon>Magnoliopsida</taxon>
        <taxon>eudicotyledons</taxon>
        <taxon>Gunneridae</taxon>
        <taxon>Pentapetalae</taxon>
        <taxon>rosids</taxon>
        <taxon>malvids</taxon>
        <taxon>Sapindales</taxon>
        <taxon>Sapindaceae</taxon>
        <taxon>Hippocastanoideae</taxon>
        <taxon>Acereae</taxon>
        <taxon>Acer</taxon>
    </lineage>
</organism>
<evidence type="ECO:0000256" key="6">
    <source>
        <dbReference type="ARBA" id="ARBA00023295"/>
    </source>
</evidence>
<dbReference type="InterPro" id="IPR012334">
    <property type="entry name" value="Pectin_lyas_fold"/>
</dbReference>
<evidence type="ECO:0000256" key="9">
    <source>
        <dbReference type="RuleBase" id="RU361169"/>
    </source>
</evidence>
<evidence type="ECO:0000256" key="7">
    <source>
        <dbReference type="ARBA" id="ARBA00023316"/>
    </source>
</evidence>
<dbReference type="Pfam" id="PF00295">
    <property type="entry name" value="Glyco_hydro_28"/>
    <property type="match status" value="2"/>
</dbReference>
<evidence type="ECO:0008006" key="12">
    <source>
        <dbReference type="Google" id="ProtNLM"/>
    </source>
</evidence>
<evidence type="ECO:0000256" key="1">
    <source>
        <dbReference type="ARBA" id="ARBA00004191"/>
    </source>
</evidence>
<protein>
    <recommendedName>
        <fullName evidence="12">Polygalacturonase</fullName>
    </recommendedName>
</protein>